<evidence type="ECO:0000256" key="2">
    <source>
        <dbReference type="ARBA" id="ARBA00029447"/>
    </source>
</evidence>
<dbReference type="CDD" id="cd06225">
    <property type="entry name" value="HAMP"/>
    <property type="match status" value="1"/>
</dbReference>
<feature type="domain" description="HAMP" evidence="5">
    <location>
        <begin position="88"/>
        <end position="140"/>
    </location>
</feature>
<dbReference type="Gene3D" id="1.10.287.950">
    <property type="entry name" value="Methyl-accepting chemotaxis protein"/>
    <property type="match status" value="1"/>
</dbReference>
<keyword evidence="1 3" id="KW-0807">Transducer</keyword>
<dbReference type="PROSITE" id="PS50111">
    <property type="entry name" value="CHEMOTAXIS_TRANSDUC_2"/>
    <property type="match status" value="1"/>
</dbReference>
<evidence type="ECO:0000313" key="7">
    <source>
        <dbReference type="Proteomes" id="UP000247555"/>
    </source>
</evidence>
<proteinExistence type="inferred from homology"/>
<dbReference type="OrthoDB" id="9808588at2"/>
<organism evidence="6 7">
    <name type="scientific">Rivihabitans pingtungensis</name>
    <dbReference type="NCBI Taxonomy" id="1054498"/>
    <lineage>
        <taxon>Bacteria</taxon>
        <taxon>Pseudomonadati</taxon>
        <taxon>Pseudomonadota</taxon>
        <taxon>Betaproteobacteria</taxon>
        <taxon>Neisseriales</taxon>
        <taxon>Aquaspirillaceae</taxon>
        <taxon>Rivihabitans</taxon>
    </lineage>
</organism>
<dbReference type="RefSeq" id="WP_158281739.1">
    <property type="nucleotide sequence ID" value="NZ_DAIMVG010000072.1"/>
</dbReference>
<dbReference type="AlphaFoldDB" id="A0A318KXQ0"/>
<evidence type="ECO:0000256" key="1">
    <source>
        <dbReference type="ARBA" id="ARBA00023224"/>
    </source>
</evidence>
<evidence type="ECO:0000259" key="5">
    <source>
        <dbReference type="PROSITE" id="PS50885"/>
    </source>
</evidence>
<dbReference type="GO" id="GO:0007165">
    <property type="term" value="P:signal transduction"/>
    <property type="evidence" value="ECO:0007669"/>
    <property type="project" value="UniProtKB-KW"/>
</dbReference>
<dbReference type="InterPro" id="IPR004090">
    <property type="entry name" value="Chemotax_Me-accpt_rcpt"/>
</dbReference>
<dbReference type="SMART" id="SM00304">
    <property type="entry name" value="HAMP"/>
    <property type="match status" value="1"/>
</dbReference>
<dbReference type="Pfam" id="PF07238">
    <property type="entry name" value="PilZ"/>
    <property type="match status" value="1"/>
</dbReference>
<comment type="similarity">
    <text evidence="2">Belongs to the methyl-accepting chemotaxis (MCP) protein family.</text>
</comment>
<dbReference type="Pfam" id="PF00672">
    <property type="entry name" value="HAMP"/>
    <property type="match status" value="1"/>
</dbReference>
<dbReference type="SUPFAM" id="SSF58104">
    <property type="entry name" value="Methyl-accepting chemotaxis protein (MCP) signaling domain"/>
    <property type="match status" value="1"/>
</dbReference>
<dbReference type="GO" id="GO:0016020">
    <property type="term" value="C:membrane"/>
    <property type="evidence" value="ECO:0007669"/>
    <property type="project" value="InterPro"/>
</dbReference>
<dbReference type="InterPro" id="IPR004089">
    <property type="entry name" value="MCPsignal_dom"/>
</dbReference>
<keyword evidence="7" id="KW-1185">Reference proteome</keyword>
<comment type="caution">
    <text evidence="6">The sequence shown here is derived from an EMBL/GenBank/DDBJ whole genome shotgun (WGS) entry which is preliminary data.</text>
</comment>
<dbReference type="GO" id="GO:0006935">
    <property type="term" value="P:chemotaxis"/>
    <property type="evidence" value="ECO:0007669"/>
    <property type="project" value="InterPro"/>
</dbReference>
<dbReference type="Pfam" id="PF00015">
    <property type="entry name" value="MCPsignal"/>
    <property type="match status" value="1"/>
</dbReference>
<dbReference type="GO" id="GO:0004888">
    <property type="term" value="F:transmembrane signaling receptor activity"/>
    <property type="evidence" value="ECO:0007669"/>
    <property type="project" value="InterPro"/>
</dbReference>
<sequence length="546" mass="61129">MFSWFLRMSIRWKLQLGFFVVTMITTIFNRLLATHELSKMIEIARADQVPAAVLAQMMDNRSTYIFNSFWESGLEFMVQFMVIGFVARQLVRPIQELRDAMQAMSRGDLVHRLQETARDELGELQASFNLMRRRFADILREIENSGKQMHQSAFQVTTIAREIAEVSRKEESRSVEVHQVTRSLSDIAHQVEQRAQAAIEQSTLLENRGLEGIDSVRRNIQMMDETATGVAAASTSIGELEAESARIHAIIDTIHDIAGQTNLLALNAAIEAARAGELGRGFAVVADEVRKLAERSSASAQEVANIIQGLGVRVREVTGSMQNVVEQVADGRQVANRTVEVIEGMVQEISVAAEGSRAIGEGSQTQVAELGRLQHTLEALFATLHESGSKVTATAAIGETIFEVSERLNQTMGGFNFRRELQTSRTTEEKRRFPRAENSLRVHVVHEERAFEGISLDISLSGLRLSLGQDQILPSQALLGLKLYMPRSSLEEFRNQQPISLSGRVMWLRKDGEHTLYGIQFENLNEASRQALRQAVTYFNKAPEYQ</sequence>
<reference evidence="6 7" key="1">
    <citation type="submission" date="2018-05" db="EMBL/GenBank/DDBJ databases">
        <title>Genomic Encyclopedia of Type Strains, Phase IV (KMG-IV): sequencing the most valuable type-strain genomes for metagenomic binning, comparative biology and taxonomic classification.</title>
        <authorList>
            <person name="Goeker M."/>
        </authorList>
    </citation>
    <scope>NUCLEOTIDE SEQUENCE [LARGE SCALE GENOMIC DNA]</scope>
    <source>
        <strain evidence="6 7">DSM 29661</strain>
    </source>
</reference>
<feature type="domain" description="Methyl-accepting transducer" evidence="4">
    <location>
        <begin position="145"/>
        <end position="381"/>
    </location>
</feature>
<dbReference type="SMART" id="SM00283">
    <property type="entry name" value="MA"/>
    <property type="match status" value="1"/>
</dbReference>
<accession>A0A318KXQ0</accession>
<dbReference type="PANTHER" id="PTHR32089:SF112">
    <property type="entry name" value="LYSOZYME-LIKE PROTEIN-RELATED"/>
    <property type="match status" value="1"/>
</dbReference>
<dbReference type="Proteomes" id="UP000247555">
    <property type="component" value="Unassembled WGS sequence"/>
</dbReference>
<dbReference type="Gene3D" id="6.10.340.10">
    <property type="match status" value="1"/>
</dbReference>
<dbReference type="Gene3D" id="2.40.10.220">
    <property type="entry name" value="predicted glycosyltransferase like domains"/>
    <property type="match status" value="1"/>
</dbReference>
<dbReference type="InterPro" id="IPR003660">
    <property type="entry name" value="HAMP_dom"/>
</dbReference>
<dbReference type="PANTHER" id="PTHR32089">
    <property type="entry name" value="METHYL-ACCEPTING CHEMOTAXIS PROTEIN MCPB"/>
    <property type="match status" value="1"/>
</dbReference>
<protein>
    <submittedName>
        <fullName evidence="6">Methyl-accepting chemotaxis protein</fullName>
    </submittedName>
</protein>
<dbReference type="GO" id="GO:0035438">
    <property type="term" value="F:cyclic-di-GMP binding"/>
    <property type="evidence" value="ECO:0007669"/>
    <property type="project" value="InterPro"/>
</dbReference>
<gene>
    <name evidence="6" type="ORF">DFR34_104175</name>
</gene>
<dbReference type="PRINTS" id="PR00260">
    <property type="entry name" value="CHEMTRNSDUCR"/>
</dbReference>
<evidence type="ECO:0000313" key="6">
    <source>
        <dbReference type="EMBL" id="PXX80396.1"/>
    </source>
</evidence>
<evidence type="ECO:0000256" key="3">
    <source>
        <dbReference type="PROSITE-ProRule" id="PRU00284"/>
    </source>
</evidence>
<dbReference type="EMBL" id="QJKI01000004">
    <property type="protein sequence ID" value="PXX80396.1"/>
    <property type="molecule type" value="Genomic_DNA"/>
</dbReference>
<dbReference type="PROSITE" id="PS50885">
    <property type="entry name" value="HAMP"/>
    <property type="match status" value="1"/>
</dbReference>
<dbReference type="SUPFAM" id="SSF141371">
    <property type="entry name" value="PilZ domain-like"/>
    <property type="match status" value="1"/>
</dbReference>
<evidence type="ECO:0000259" key="4">
    <source>
        <dbReference type="PROSITE" id="PS50111"/>
    </source>
</evidence>
<name>A0A318KXQ0_9NEIS</name>
<dbReference type="InterPro" id="IPR009875">
    <property type="entry name" value="PilZ_domain"/>
</dbReference>